<evidence type="ECO:0000313" key="3">
    <source>
        <dbReference type="Proteomes" id="UP000540698"/>
    </source>
</evidence>
<proteinExistence type="predicted"/>
<keyword evidence="1" id="KW-0732">Signal</keyword>
<gene>
    <name evidence="2" type="ORF">HGB38_05700</name>
</gene>
<dbReference type="EMBL" id="JAAXOS010000002">
    <property type="protein sequence ID" value="NKY25729.1"/>
    <property type="molecule type" value="Genomic_DNA"/>
</dbReference>
<dbReference type="RefSeq" id="WP_062968519.1">
    <property type="nucleotide sequence ID" value="NZ_JAAXOS010000002.1"/>
</dbReference>
<accession>A0A7X6L149</accession>
<dbReference type="InterPro" id="IPR024495">
    <property type="entry name" value="DUF2771"/>
</dbReference>
<organism evidence="2 3">
    <name type="scientific">Nocardia gamkensis</name>
    <dbReference type="NCBI Taxonomy" id="352869"/>
    <lineage>
        <taxon>Bacteria</taxon>
        <taxon>Bacillati</taxon>
        <taxon>Actinomycetota</taxon>
        <taxon>Actinomycetes</taxon>
        <taxon>Mycobacteriales</taxon>
        <taxon>Nocardiaceae</taxon>
        <taxon>Nocardia</taxon>
    </lineage>
</organism>
<feature type="chain" id="PRO_5030659337" evidence="1">
    <location>
        <begin position="26"/>
        <end position="193"/>
    </location>
</feature>
<feature type="signal peptide" evidence="1">
    <location>
        <begin position="1"/>
        <end position="25"/>
    </location>
</feature>
<protein>
    <submittedName>
        <fullName evidence="2">DUF2771 domain-containing protein</fullName>
    </submittedName>
</protein>
<keyword evidence="3" id="KW-1185">Reference proteome</keyword>
<evidence type="ECO:0000313" key="2">
    <source>
        <dbReference type="EMBL" id="NKY25729.1"/>
    </source>
</evidence>
<sequence length="193" mass="21025">MSKLNARTIAALVAAALLVLTVAFAGVLAVLVRNADEPDVTLTAYAHGKTVTVRPFSYCAVTMRDCRILPEDNVPGTVFTTLNCAPDTPDCHRGRTAELEVPAGYPLQLSLPKKVADAPWLAQLVYLLPNGEKVDQVISRNDYPDRALALTIDSKPEPDLRLIGVEFQLPILARDETGREFYVPHATWSISTA</sequence>
<reference evidence="2 3" key="1">
    <citation type="submission" date="2020-04" db="EMBL/GenBank/DDBJ databases">
        <title>MicrobeNet Type strains.</title>
        <authorList>
            <person name="Nicholson A.C."/>
        </authorList>
    </citation>
    <scope>NUCLEOTIDE SEQUENCE [LARGE SCALE GENOMIC DNA]</scope>
    <source>
        <strain evidence="2 3">DSM 44956</strain>
    </source>
</reference>
<evidence type="ECO:0000256" key="1">
    <source>
        <dbReference type="SAM" id="SignalP"/>
    </source>
</evidence>
<dbReference type="AlphaFoldDB" id="A0A7X6L149"/>
<dbReference type="Pfam" id="PF10969">
    <property type="entry name" value="DUF2771"/>
    <property type="match status" value="2"/>
</dbReference>
<comment type="caution">
    <text evidence="2">The sequence shown here is derived from an EMBL/GenBank/DDBJ whole genome shotgun (WGS) entry which is preliminary data.</text>
</comment>
<dbReference type="Proteomes" id="UP000540698">
    <property type="component" value="Unassembled WGS sequence"/>
</dbReference>
<name>A0A7X6L149_9NOCA</name>